<comment type="caution">
    <text evidence="1">The sequence shown here is derived from an EMBL/GenBank/DDBJ whole genome shotgun (WGS) entry which is preliminary data.</text>
</comment>
<gene>
    <name evidence="1" type="ORF">Hypma_006963</name>
</gene>
<dbReference type="Proteomes" id="UP000076154">
    <property type="component" value="Unassembled WGS sequence"/>
</dbReference>
<proteinExistence type="predicted"/>
<dbReference type="EMBL" id="LUEZ02000040">
    <property type="protein sequence ID" value="RDB25677.1"/>
    <property type="molecule type" value="Genomic_DNA"/>
</dbReference>
<keyword evidence="2" id="KW-1185">Reference proteome</keyword>
<sequence length="88" mass="10034">MGHPSSAEYQGMENQKKRETMFPQAVSAGGRDWSMAGIERADDHRSRNSLMLDGRQLYVIEEYGTEDDFAENSRVRWKGGLRGLKNLL</sequence>
<protein>
    <submittedName>
        <fullName evidence="1">Uncharacterized protein</fullName>
    </submittedName>
</protein>
<accession>A0A369JYS1</accession>
<dbReference type="InParanoid" id="A0A369JYS1"/>
<evidence type="ECO:0000313" key="2">
    <source>
        <dbReference type="Proteomes" id="UP000076154"/>
    </source>
</evidence>
<organism evidence="1 2">
    <name type="scientific">Hypsizygus marmoreus</name>
    <name type="common">White beech mushroom</name>
    <name type="synonym">Agaricus marmoreus</name>
    <dbReference type="NCBI Taxonomy" id="39966"/>
    <lineage>
        <taxon>Eukaryota</taxon>
        <taxon>Fungi</taxon>
        <taxon>Dikarya</taxon>
        <taxon>Basidiomycota</taxon>
        <taxon>Agaricomycotina</taxon>
        <taxon>Agaricomycetes</taxon>
        <taxon>Agaricomycetidae</taxon>
        <taxon>Agaricales</taxon>
        <taxon>Tricholomatineae</taxon>
        <taxon>Lyophyllaceae</taxon>
        <taxon>Hypsizygus</taxon>
    </lineage>
</organism>
<name>A0A369JYS1_HYPMA</name>
<reference evidence="1" key="1">
    <citation type="submission" date="2018-04" db="EMBL/GenBank/DDBJ databases">
        <title>Whole genome sequencing of Hypsizygus marmoreus.</title>
        <authorList>
            <person name="Choi I.-G."/>
            <person name="Min B."/>
            <person name="Kim J.-G."/>
            <person name="Kim S."/>
            <person name="Oh Y.-L."/>
            <person name="Kong W.-S."/>
            <person name="Park H."/>
            <person name="Jeong J."/>
            <person name="Song E.-S."/>
        </authorList>
    </citation>
    <scope>NUCLEOTIDE SEQUENCE [LARGE SCALE GENOMIC DNA]</scope>
    <source>
        <strain evidence="1">51987-8</strain>
    </source>
</reference>
<evidence type="ECO:0000313" key="1">
    <source>
        <dbReference type="EMBL" id="RDB25677.1"/>
    </source>
</evidence>
<dbReference type="AlphaFoldDB" id="A0A369JYS1"/>